<organism evidence="5 6">
    <name type="scientific">Ruminococcus albus SY3</name>
    <dbReference type="NCBI Taxonomy" id="1341156"/>
    <lineage>
        <taxon>Bacteria</taxon>
        <taxon>Bacillati</taxon>
        <taxon>Bacillota</taxon>
        <taxon>Clostridia</taxon>
        <taxon>Eubacteriales</taxon>
        <taxon>Oscillospiraceae</taxon>
        <taxon>Ruminococcus</taxon>
    </lineage>
</organism>
<comment type="caution">
    <text evidence="5">The sequence shown here is derived from an EMBL/GenBank/DDBJ whole genome shotgun (WGS) entry which is preliminary data.</text>
</comment>
<dbReference type="PATRIC" id="fig|1341156.4.peg.1361"/>
<evidence type="ECO:0000256" key="4">
    <source>
        <dbReference type="SAM" id="SignalP"/>
    </source>
</evidence>
<dbReference type="EMBL" id="JEOB01000002">
    <property type="protein sequence ID" value="EXM40036.1"/>
    <property type="molecule type" value="Genomic_DNA"/>
</dbReference>
<dbReference type="PANTHER" id="PTHR42953">
    <property type="entry name" value="HIGH-AFFINITY ZINC UPTAKE SYSTEM PROTEIN ZNUA-RELATED"/>
    <property type="match status" value="1"/>
</dbReference>
<dbReference type="Proteomes" id="UP000021369">
    <property type="component" value="Unassembled WGS sequence"/>
</dbReference>
<gene>
    <name evidence="5" type="ORF">RASY3_10295</name>
</gene>
<proteinExistence type="inferred from homology"/>
<dbReference type="Gene3D" id="3.40.50.1980">
    <property type="entry name" value="Nitrogenase molybdenum iron protein domain"/>
    <property type="match status" value="2"/>
</dbReference>
<dbReference type="GO" id="GO:0030001">
    <property type="term" value="P:metal ion transport"/>
    <property type="evidence" value="ECO:0007669"/>
    <property type="project" value="InterPro"/>
</dbReference>
<name>A0A011VXR4_RUMAL</name>
<dbReference type="InterPro" id="IPR006127">
    <property type="entry name" value="ZnuA-like"/>
</dbReference>
<dbReference type="Pfam" id="PF01297">
    <property type="entry name" value="ZnuA"/>
    <property type="match status" value="1"/>
</dbReference>
<feature type="signal peptide" evidence="4">
    <location>
        <begin position="1"/>
        <end position="25"/>
    </location>
</feature>
<keyword evidence="6" id="KW-1185">Reference proteome</keyword>
<protein>
    <submittedName>
        <fullName evidence="5">ABC transporter substrate-binding protein</fullName>
    </submittedName>
</protein>
<evidence type="ECO:0000313" key="6">
    <source>
        <dbReference type="Proteomes" id="UP000021369"/>
    </source>
</evidence>
<dbReference type="PANTHER" id="PTHR42953:SF3">
    <property type="entry name" value="HIGH-AFFINITY ZINC UPTAKE SYSTEM PROTEIN ZNUA"/>
    <property type="match status" value="1"/>
</dbReference>
<dbReference type="PROSITE" id="PS51257">
    <property type="entry name" value="PROKAR_LIPOPROTEIN"/>
    <property type="match status" value="1"/>
</dbReference>
<reference evidence="5 6" key="1">
    <citation type="submission" date="2013-06" db="EMBL/GenBank/DDBJ databases">
        <title>Rumen cellulosomics: divergent fiber-degrading strategies revealed by comparative genome-wide analysis of six Ruminococcal strains.</title>
        <authorList>
            <person name="Dassa B."/>
            <person name="Borovok I."/>
            <person name="Lamed R."/>
            <person name="Flint H."/>
            <person name="Yeoman C.J."/>
            <person name="White B."/>
            <person name="Bayer E.A."/>
        </authorList>
    </citation>
    <scope>NUCLEOTIDE SEQUENCE [LARGE SCALE GENOMIC DNA]</scope>
    <source>
        <strain evidence="5 6">SY3</strain>
    </source>
</reference>
<keyword evidence="3 4" id="KW-0732">Signal</keyword>
<evidence type="ECO:0000256" key="2">
    <source>
        <dbReference type="ARBA" id="ARBA00022448"/>
    </source>
</evidence>
<accession>A0A011VXR4</accession>
<evidence type="ECO:0000256" key="3">
    <source>
        <dbReference type="ARBA" id="ARBA00022729"/>
    </source>
</evidence>
<dbReference type="InterPro" id="IPR050492">
    <property type="entry name" value="Bact_metal-bind_prot9"/>
</dbReference>
<keyword evidence="2" id="KW-0813">Transport</keyword>
<evidence type="ECO:0000256" key="1">
    <source>
        <dbReference type="ARBA" id="ARBA00011028"/>
    </source>
</evidence>
<evidence type="ECO:0000313" key="5">
    <source>
        <dbReference type="EMBL" id="EXM40036.1"/>
    </source>
</evidence>
<dbReference type="GO" id="GO:0046872">
    <property type="term" value="F:metal ion binding"/>
    <property type="evidence" value="ECO:0007669"/>
    <property type="project" value="InterPro"/>
</dbReference>
<feature type="chain" id="PRO_5001463846" evidence="4">
    <location>
        <begin position="26"/>
        <end position="327"/>
    </location>
</feature>
<comment type="similarity">
    <text evidence="1">Belongs to the bacterial solute-binding protein 9 family.</text>
</comment>
<dbReference type="AlphaFoldDB" id="A0A011VXR4"/>
<dbReference type="SUPFAM" id="SSF53807">
    <property type="entry name" value="Helical backbone' metal receptor"/>
    <property type="match status" value="1"/>
</dbReference>
<sequence length="327" mass="36124">MKRIMNVLVCASMLGLTACGGSVFAQSSAKDNGKLNVVCTTFSCYDWTREIMGEHTDDADLTYLLENGTDLHSYQPSAADIAEITSCDVFVYVGGESEEWAEDALKNASNKDMKVIKLMDAQGLNTKEEELKEGMQVEEEEDDEHSEEPEYDEHIWLSPKNAKILCENIADALCEADPDNAEDYKANLNGYSEKLDELDNKFKDAVASAKIKTIVFGDRFPFRYLCDDYGLDYFAAFVGCSAETEASFETIAFLVNKTDELGVNTIFTIENSDGKIAQAIISNSKNKDQKTAVLNSLQSVSANDIENGTTYISMMEDNCEALKAAID</sequence>